<keyword evidence="1" id="KW-0472">Membrane</keyword>
<protein>
    <submittedName>
        <fullName evidence="2">Uncharacterized protein</fullName>
    </submittedName>
</protein>
<keyword evidence="1" id="KW-0812">Transmembrane</keyword>
<evidence type="ECO:0000313" key="2">
    <source>
        <dbReference type="EMBL" id="MCW1913429.1"/>
    </source>
</evidence>
<organism evidence="2 3">
    <name type="scientific">Luteolibacter rhizosphaerae</name>
    <dbReference type="NCBI Taxonomy" id="2989719"/>
    <lineage>
        <taxon>Bacteria</taxon>
        <taxon>Pseudomonadati</taxon>
        <taxon>Verrucomicrobiota</taxon>
        <taxon>Verrucomicrobiia</taxon>
        <taxon>Verrucomicrobiales</taxon>
        <taxon>Verrucomicrobiaceae</taxon>
        <taxon>Luteolibacter</taxon>
    </lineage>
</organism>
<dbReference type="EMBL" id="JAPDDR010000003">
    <property type="protein sequence ID" value="MCW1913429.1"/>
    <property type="molecule type" value="Genomic_DNA"/>
</dbReference>
<keyword evidence="3" id="KW-1185">Reference proteome</keyword>
<name>A0ABT3G0S0_9BACT</name>
<proteinExistence type="predicted"/>
<dbReference type="RefSeq" id="WP_264512870.1">
    <property type="nucleotide sequence ID" value="NZ_JAPDDR010000003.1"/>
</dbReference>
<feature type="transmembrane region" description="Helical" evidence="1">
    <location>
        <begin position="17"/>
        <end position="37"/>
    </location>
</feature>
<dbReference type="Proteomes" id="UP001165653">
    <property type="component" value="Unassembled WGS sequence"/>
</dbReference>
<evidence type="ECO:0000313" key="3">
    <source>
        <dbReference type="Proteomes" id="UP001165653"/>
    </source>
</evidence>
<gene>
    <name evidence="2" type="ORF">OJ996_07585</name>
</gene>
<keyword evidence="1" id="KW-1133">Transmembrane helix</keyword>
<evidence type="ECO:0000256" key="1">
    <source>
        <dbReference type="SAM" id="Phobius"/>
    </source>
</evidence>
<sequence length="239" mass="25630">MASSESKPPASRSQVRVLWILGAIVLIALVVVMRPVIIKQKKAVAHVKALSGLRQIGASLFEFDSEYGSFPDDATALKLPEEAKAGFKLSGDHSNDYFRQLIVVGLKSEKPFWCKTSFSPRKPDDDLSPLQALQAGEVGYSYIMAAPGLGQKSSGDPGRPVVVAASKLGGALWTFDSDVYGGKAVVLKLDNSVAGMNIDEESGYIRTGASGRFLQTTGEDTPWGPKATPYLLLPQTQDQ</sequence>
<comment type="caution">
    <text evidence="2">The sequence shown here is derived from an EMBL/GenBank/DDBJ whole genome shotgun (WGS) entry which is preliminary data.</text>
</comment>
<reference evidence="2" key="1">
    <citation type="submission" date="2022-10" db="EMBL/GenBank/DDBJ databases">
        <title>Luteolibacter sp. GHJ8, whole genome shotgun sequencing project.</title>
        <authorList>
            <person name="Zhao G."/>
            <person name="Shen L."/>
        </authorList>
    </citation>
    <scope>NUCLEOTIDE SEQUENCE</scope>
    <source>
        <strain evidence="2">GHJ8</strain>
    </source>
</reference>
<accession>A0ABT3G0S0</accession>